<dbReference type="RefSeq" id="WP_132544059.1">
    <property type="nucleotide sequence ID" value="NZ_SLWY01000016.1"/>
</dbReference>
<protein>
    <submittedName>
        <fullName evidence="2">D-serine dehydratase</fullName>
    </submittedName>
</protein>
<dbReference type="CDD" id="cd06818">
    <property type="entry name" value="PLPDE_III_cryptic_DSD"/>
    <property type="match status" value="1"/>
</dbReference>
<dbReference type="Proteomes" id="UP000295765">
    <property type="component" value="Unassembled WGS sequence"/>
</dbReference>
<dbReference type="EMBL" id="SLWY01000016">
    <property type="protein sequence ID" value="TCO80106.1"/>
    <property type="molecule type" value="Genomic_DNA"/>
</dbReference>
<dbReference type="SUPFAM" id="SSF51419">
    <property type="entry name" value="PLP-binding barrel"/>
    <property type="match status" value="1"/>
</dbReference>
<reference evidence="2 3" key="1">
    <citation type="submission" date="2019-03" db="EMBL/GenBank/DDBJ databases">
        <title>Genomic Encyclopedia of Type Strains, Phase IV (KMG-IV): sequencing the most valuable type-strain genomes for metagenomic binning, comparative biology and taxonomic classification.</title>
        <authorList>
            <person name="Goeker M."/>
        </authorList>
    </citation>
    <scope>NUCLEOTIDE SEQUENCE [LARGE SCALE GENOMIC DNA]</scope>
    <source>
        <strain evidence="2 3">DSM 25287</strain>
    </source>
</reference>
<dbReference type="OrthoDB" id="9811417at2"/>
<gene>
    <name evidence="2" type="ORF">EV699_11611</name>
</gene>
<evidence type="ECO:0000259" key="1">
    <source>
        <dbReference type="SMART" id="SM01119"/>
    </source>
</evidence>
<dbReference type="SMART" id="SM01119">
    <property type="entry name" value="D-ser_dehydrat"/>
    <property type="match status" value="1"/>
</dbReference>
<dbReference type="Gene3D" id="2.40.37.20">
    <property type="entry name" value="D-serine dehydratase-like domain"/>
    <property type="match status" value="1"/>
</dbReference>
<proteinExistence type="predicted"/>
<feature type="domain" description="D-serine dehydratase-like" evidence="1">
    <location>
        <begin position="316"/>
        <end position="416"/>
    </location>
</feature>
<keyword evidence="3" id="KW-1185">Reference proteome</keyword>
<organism evidence="2 3">
    <name type="scientific">Plasticicumulans lactativorans</name>
    <dbReference type="NCBI Taxonomy" id="1133106"/>
    <lineage>
        <taxon>Bacteria</taxon>
        <taxon>Pseudomonadati</taxon>
        <taxon>Pseudomonadota</taxon>
        <taxon>Gammaproteobacteria</taxon>
        <taxon>Candidatus Competibacteraceae</taxon>
        <taxon>Plasticicumulans</taxon>
    </lineage>
</organism>
<evidence type="ECO:0000313" key="2">
    <source>
        <dbReference type="EMBL" id="TCO80106.1"/>
    </source>
</evidence>
<dbReference type="Gene3D" id="3.20.20.10">
    <property type="entry name" value="Alanine racemase"/>
    <property type="match status" value="1"/>
</dbReference>
<name>A0A4R2L7U3_9GAMM</name>
<dbReference type="InterPro" id="IPR026956">
    <property type="entry name" value="D-ser_dehydrat-like_dom"/>
</dbReference>
<dbReference type="InterPro" id="IPR051466">
    <property type="entry name" value="D-amino_acid_metab_enzyme"/>
</dbReference>
<dbReference type="AlphaFoldDB" id="A0A4R2L7U3"/>
<comment type="caution">
    <text evidence="2">The sequence shown here is derived from an EMBL/GenBank/DDBJ whole genome shotgun (WGS) entry which is preliminary data.</text>
</comment>
<dbReference type="InterPro" id="IPR042208">
    <property type="entry name" value="D-ser_dehydrat-like_sf"/>
</dbReference>
<evidence type="ECO:0000313" key="3">
    <source>
        <dbReference type="Proteomes" id="UP000295765"/>
    </source>
</evidence>
<sequence length="429" mass="45985">MLDLSEIENEVLDARTKGYPGAALPRRLGTLGTSGWNLLAGDLPLPVAVLKREALAHNHAWMRDFCTLTGVGLAPHGKTTMAPQLFAQQLEAGAWGMTFATVHQIGIAVRFGVRRIILANQLLGRAEVATVCALLAAHPELELHVLIDSEAQRAQLEALAAQAGALRPLFALLEVGYDGGRTGCREPGAALALARAIAASPHLRLSGIECYEGGFATGDAAADAVRAAPLLAQVRELAIACASENLFDTDEVILSAGGSALFDLVARELPTRLGRPSRTLLRSGCYLTHDSGLYARMLRAVQTREPTLPRPGLLPALEVWAQVQSCPEPGLAILTLGRRDASYDQELPIPQHWYRPGATEAPQPLPAGAHISALNDQHAYLRLPEGCTLAVGDLVGCGISHPCTTFDRWQLLYLVDDEYTVRGGIRTFF</sequence>
<dbReference type="PANTHER" id="PTHR28004:SF8">
    <property type="entry name" value="D-SERINE DEAMINASE"/>
    <property type="match status" value="1"/>
</dbReference>
<dbReference type="InterPro" id="IPR029066">
    <property type="entry name" value="PLP-binding_barrel"/>
</dbReference>
<dbReference type="PANTHER" id="PTHR28004">
    <property type="entry name" value="ZGC:162816-RELATED"/>
    <property type="match status" value="1"/>
</dbReference>
<accession>A0A4R2L7U3</accession>
<dbReference type="Pfam" id="PF14031">
    <property type="entry name" value="D-ser_dehydrat"/>
    <property type="match status" value="1"/>
</dbReference>